<accession>A0A0K2GZK4</accession>
<evidence type="ECO:0000313" key="8">
    <source>
        <dbReference type="EMBL" id="ALA66896.1"/>
    </source>
</evidence>
<dbReference type="AlphaFoldDB" id="A0A0K2GZK4"/>
<evidence type="ECO:0000256" key="2">
    <source>
        <dbReference type="ARBA" id="ARBA00022692"/>
    </source>
</evidence>
<reference evidence="8 9" key="1">
    <citation type="submission" date="2013-10" db="EMBL/GenBank/DDBJ databases">
        <title>Complete genome sequence of Corynebacterium lactis DSM 45799(T), isolated from raw cow milk.</title>
        <authorList>
            <person name="Ruckert C."/>
            <person name="Albersmeier A."/>
            <person name="Lipski A."/>
            <person name="Kalinowski J."/>
        </authorList>
    </citation>
    <scope>NUCLEOTIDE SEQUENCE [LARGE SCALE GENOMIC DNA]</scope>
    <source>
        <strain evidence="8 9">RW2-5</strain>
    </source>
</reference>
<proteinExistence type="predicted"/>
<gene>
    <name evidence="8" type="ORF">CLAC_03125</name>
</gene>
<keyword evidence="9" id="KW-1185">Reference proteome</keyword>
<dbReference type="PATRIC" id="fig|1408189.4.peg.623"/>
<feature type="transmembrane region" description="Helical" evidence="6">
    <location>
        <begin position="130"/>
        <end position="149"/>
    </location>
</feature>
<dbReference type="STRING" id="1408189.CLAC_03125"/>
<evidence type="ECO:0000259" key="7">
    <source>
        <dbReference type="Pfam" id="PF01694"/>
    </source>
</evidence>
<feature type="transmembrane region" description="Helical" evidence="6">
    <location>
        <begin position="155"/>
        <end position="176"/>
    </location>
</feature>
<dbReference type="Proteomes" id="UP000058446">
    <property type="component" value="Chromosome"/>
</dbReference>
<evidence type="ECO:0000256" key="1">
    <source>
        <dbReference type="ARBA" id="ARBA00004141"/>
    </source>
</evidence>
<feature type="compositionally biased region" description="Polar residues" evidence="5">
    <location>
        <begin position="31"/>
        <end position="41"/>
    </location>
</feature>
<dbReference type="InterPro" id="IPR022764">
    <property type="entry name" value="Peptidase_S54_rhomboid_dom"/>
</dbReference>
<dbReference type="SUPFAM" id="SSF144091">
    <property type="entry name" value="Rhomboid-like"/>
    <property type="match status" value="1"/>
</dbReference>
<organism evidence="8 9">
    <name type="scientific">Corynebacterium lactis RW2-5</name>
    <dbReference type="NCBI Taxonomy" id="1408189"/>
    <lineage>
        <taxon>Bacteria</taxon>
        <taxon>Bacillati</taxon>
        <taxon>Actinomycetota</taxon>
        <taxon>Actinomycetes</taxon>
        <taxon>Mycobacteriales</taxon>
        <taxon>Corynebacteriaceae</taxon>
        <taxon>Corynebacterium</taxon>
    </lineage>
</organism>
<dbReference type="Gene3D" id="1.20.1540.10">
    <property type="entry name" value="Rhomboid-like"/>
    <property type="match status" value="1"/>
</dbReference>
<keyword evidence="4 6" id="KW-0472">Membrane</keyword>
<dbReference type="EMBL" id="CP006841">
    <property type="protein sequence ID" value="ALA66896.1"/>
    <property type="molecule type" value="Genomic_DNA"/>
</dbReference>
<evidence type="ECO:0000256" key="5">
    <source>
        <dbReference type="SAM" id="MobiDB-lite"/>
    </source>
</evidence>
<dbReference type="GO" id="GO:0016020">
    <property type="term" value="C:membrane"/>
    <property type="evidence" value="ECO:0007669"/>
    <property type="project" value="UniProtKB-SubCell"/>
</dbReference>
<evidence type="ECO:0000256" key="6">
    <source>
        <dbReference type="SAM" id="Phobius"/>
    </source>
</evidence>
<dbReference type="GO" id="GO:0004252">
    <property type="term" value="F:serine-type endopeptidase activity"/>
    <property type="evidence" value="ECO:0007669"/>
    <property type="project" value="InterPro"/>
</dbReference>
<dbReference type="Pfam" id="PF01694">
    <property type="entry name" value="Rhomboid"/>
    <property type="match status" value="1"/>
</dbReference>
<keyword evidence="2 6" id="KW-0812">Transmembrane</keyword>
<sequence>MTAMTDYFSRNAGYRSPGSSPYNGAMGSPSGGQLSRRQSGQLMPRDRDGGIGSALGTAIGFLVLIWVVFFVDQYVFFGELRNFGVQPRDTSTWWGIFFAPLLHANLSHLMANSLPGALFAGLIALSSKRLFWQVTLLVTVVGGGLTWLLGGINTVHIGASGLIYGWLAFLIVRGFVNRRAWQILLGIVLASTYSGLIWGVLPTQMAVSWQMHLFGGLAGIWAAVMFKRGRQN</sequence>
<name>A0A0K2GZK4_9CORY</name>
<feature type="region of interest" description="Disordered" evidence="5">
    <location>
        <begin position="18"/>
        <end position="43"/>
    </location>
</feature>
<dbReference type="KEGG" id="clw:CLAC_03125"/>
<feature type="transmembrane region" description="Helical" evidence="6">
    <location>
        <begin position="51"/>
        <end position="71"/>
    </location>
</feature>
<evidence type="ECO:0000313" key="9">
    <source>
        <dbReference type="Proteomes" id="UP000058446"/>
    </source>
</evidence>
<feature type="transmembrane region" description="Helical" evidence="6">
    <location>
        <begin position="183"/>
        <end position="201"/>
    </location>
</feature>
<comment type="subcellular location">
    <subcellularLocation>
        <location evidence="1">Membrane</location>
        <topology evidence="1">Multi-pass membrane protein</topology>
    </subcellularLocation>
</comment>
<evidence type="ECO:0000256" key="3">
    <source>
        <dbReference type="ARBA" id="ARBA00022989"/>
    </source>
</evidence>
<feature type="domain" description="Peptidase S54 rhomboid" evidence="7">
    <location>
        <begin position="92"/>
        <end position="226"/>
    </location>
</feature>
<keyword evidence="3 6" id="KW-1133">Transmembrane helix</keyword>
<evidence type="ECO:0000256" key="4">
    <source>
        <dbReference type="ARBA" id="ARBA00023136"/>
    </source>
</evidence>
<protein>
    <submittedName>
        <fullName evidence="8">Rhomboid family protein</fullName>
    </submittedName>
</protein>
<feature type="transmembrane region" description="Helical" evidence="6">
    <location>
        <begin position="207"/>
        <end position="226"/>
    </location>
</feature>
<dbReference type="InterPro" id="IPR035952">
    <property type="entry name" value="Rhomboid-like_sf"/>
</dbReference>